<evidence type="ECO:0000256" key="5">
    <source>
        <dbReference type="ARBA" id="ARBA00023136"/>
    </source>
</evidence>
<evidence type="ECO:0000256" key="1">
    <source>
        <dbReference type="ARBA" id="ARBA00004370"/>
    </source>
</evidence>
<evidence type="ECO:0000256" key="3">
    <source>
        <dbReference type="ARBA" id="ARBA00022692"/>
    </source>
</evidence>
<evidence type="ECO:0000256" key="2">
    <source>
        <dbReference type="ARBA" id="ARBA00007165"/>
    </source>
</evidence>
<keyword evidence="8" id="KW-1185">Reference proteome</keyword>
<proteinExistence type="inferred from homology"/>
<dbReference type="InterPro" id="IPR045214">
    <property type="entry name" value="Surf1/Surf4"/>
</dbReference>
<reference evidence="7" key="1">
    <citation type="submission" date="2021-02" db="EMBL/GenBank/DDBJ databases">
        <title>Natronoglycomyces albus gen. nov., sp. nov, a haloalkaliphilic actinobacterium from a soda solonchak soil.</title>
        <authorList>
            <person name="Sorokin D.Y."/>
            <person name="Khijniak T.V."/>
            <person name="Zakharycheva A.P."/>
            <person name="Boueva O.V."/>
            <person name="Ariskina E.V."/>
            <person name="Hahnke R.L."/>
            <person name="Bunk B."/>
            <person name="Sproer C."/>
            <person name="Schumann P."/>
            <person name="Evtushenko L.I."/>
            <person name="Kublanov I.V."/>
        </authorList>
    </citation>
    <scope>NUCLEOTIDE SEQUENCE</scope>
    <source>
        <strain evidence="7">DSM 106290</strain>
    </source>
</reference>
<dbReference type="GO" id="GO:0005886">
    <property type="term" value="C:plasma membrane"/>
    <property type="evidence" value="ECO:0007669"/>
    <property type="project" value="UniProtKB-SubCell"/>
</dbReference>
<dbReference type="PROSITE" id="PS50895">
    <property type="entry name" value="SURF1"/>
    <property type="match status" value="1"/>
</dbReference>
<dbReference type="AlphaFoldDB" id="A0A895XPP9"/>
<organism evidence="7 8">
    <name type="scientific">Natronoglycomyces albus</name>
    <dbReference type="NCBI Taxonomy" id="2811108"/>
    <lineage>
        <taxon>Bacteria</taxon>
        <taxon>Bacillati</taxon>
        <taxon>Actinomycetota</taxon>
        <taxon>Actinomycetes</taxon>
        <taxon>Glycomycetales</taxon>
        <taxon>Glycomycetaceae</taxon>
        <taxon>Natronoglycomyces</taxon>
    </lineage>
</organism>
<feature type="transmembrane region" description="Helical" evidence="6">
    <location>
        <begin position="212"/>
        <end position="232"/>
    </location>
</feature>
<keyword evidence="4 6" id="KW-1133">Transmembrane helix</keyword>
<dbReference type="CDD" id="cd06662">
    <property type="entry name" value="SURF1"/>
    <property type="match status" value="1"/>
</dbReference>
<evidence type="ECO:0000313" key="7">
    <source>
        <dbReference type="EMBL" id="QSB04506.1"/>
    </source>
</evidence>
<dbReference type="EMBL" id="CP070496">
    <property type="protein sequence ID" value="QSB04506.1"/>
    <property type="molecule type" value="Genomic_DNA"/>
</dbReference>
<dbReference type="Pfam" id="PF02104">
    <property type="entry name" value="SURF1"/>
    <property type="match status" value="1"/>
</dbReference>
<accession>A0A895XPP9</accession>
<sequence length="257" mass="28019">MRQGYRFLTSPRWLGLAAFALVAVLVCALLATWQQGRATERSAANDRIQAGAGADPAAFEHVLPAEVALDDDDRWLVVEVTGEFDTDNEIVIRARPQDGSNGYEILTPLLLDDGSAVLINRGWIAAAQGGAVPDIPPAPTGETTVIGRVYEPEPRGGQVSREDGRWHSRVINVDQLAAEFPYQLRAGYVGDLEASAPFQVQNPPSYRAWQNYSYAVQWWLFAGMIPIGFVVLARREAQGRGGVTTGKRSVAEELAED</sequence>
<dbReference type="PANTHER" id="PTHR23427:SF2">
    <property type="entry name" value="SURFEIT LOCUS PROTEIN 1"/>
    <property type="match status" value="1"/>
</dbReference>
<name>A0A895XPP9_9ACTN</name>
<evidence type="ECO:0000313" key="8">
    <source>
        <dbReference type="Proteomes" id="UP000662939"/>
    </source>
</evidence>
<dbReference type="InterPro" id="IPR002994">
    <property type="entry name" value="Surf1/Shy1"/>
</dbReference>
<keyword evidence="3 6" id="KW-0812">Transmembrane</keyword>
<protein>
    <recommendedName>
        <fullName evidence="6">SURF1-like protein</fullName>
    </recommendedName>
</protein>
<gene>
    <name evidence="7" type="ORF">JQS30_12075</name>
</gene>
<evidence type="ECO:0000256" key="4">
    <source>
        <dbReference type="ARBA" id="ARBA00022989"/>
    </source>
</evidence>
<dbReference type="RefSeq" id="WP_213170505.1">
    <property type="nucleotide sequence ID" value="NZ_CP070496.1"/>
</dbReference>
<comment type="subcellular location">
    <subcellularLocation>
        <location evidence="6">Cell membrane</location>
        <topology evidence="6">Multi-pass membrane protein</topology>
    </subcellularLocation>
    <subcellularLocation>
        <location evidence="1">Membrane</location>
    </subcellularLocation>
</comment>
<comment type="caution">
    <text evidence="6">Lacks conserved residue(s) required for the propagation of feature annotation.</text>
</comment>
<dbReference type="KEGG" id="nav:JQS30_12075"/>
<comment type="similarity">
    <text evidence="2 6">Belongs to the SURF1 family.</text>
</comment>
<keyword evidence="6" id="KW-1003">Cell membrane</keyword>
<evidence type="ECO:0000256" key="6">
    <source>
        <dbReference type="RuleBase" id="RU363076"/>
    </source>
</evidence>
<keyword evidence="5 6" id="KW-0472">Membrane</keyword>
<dbReference type="Proteomes" id="UP000662939">
    <property type="component" value="Chromosome"/>
</dbReference>
<dbReference type="PANTHER" id="PTHR23427">
    <property type="entry name" value="SURFEIT LOCUS PROTEIN"/>
    <property type="match status" value="1"/>
</dbReference>